<protein>
    <submittedName>
        <fullName evidence="1">Uncharacterized protein</fullName>
    </submittedName>
</protein>
<comment type="caution">
    <text evidence="1">The sequence shown here is derived from an EMBL/GenBank/DDBJ whole genome shotgun (WGS) entry which is preliminary data.</text>
</comment>
<dbReference type="EMBL" id="JAUEPU010000011">
    <property type="protein sequence ID" value="KAK0498164.1"/>
    <property type="molecule type" value="Genomic_DNA"/>
</dbReference>
<gene>
    <name evidence="1" type="ORF">EDD18DRAFT_1350784</name>
</gene>
<proteinExistence type="predicted"/>
<evidence type="ECO:0000313" key="1">
    <source>
        <dbReference type="EMBL" id="KAK0498164.1"/>
    </source>
</evidence>
<dbReference type="Proteomes" id="UP001175228">
    <property type="component" value="Unassembled WGS sequence"/>
</dbReference>
<dbReference type="Gene3D" id="3.90.1140.10">
    <property type="entry name" value="Cyclic phosphodiesterase"/>
    <property type="match status" value="1"/>
</dbReference>
<dbReference type="AlphaFoldDB" id="A0AA39UUQ0"/>
<organism evidence="1 2">
    <name type="scientific">Armillaria luteobubalina</name>
    <dbReference type="NCBI Taxonomy" id="153913"/>
    <lineage>
        <taxon>Eukaryota</taxon>
        <taxon>Fungi</taxon>
        <taxon>Dikarya</taxon>
        <taxon>Basidiomycota</taxon>
        <taxon>Agaricomycotina</taxon>
        <taxon>Agaricomycetes</taxon>
        <taxon>Agaricomycetidae</taxon>
        <taxon>Agaricales</taxon>
        <taxon>Marasmiineae</taxon>
        <taxon>Physalacriaceae</taxon>
        <taxon>Armillaria</taxon>
    </lineage>
</organism>
<reference evidence="1" key="1">
    <citation type="submission" date="2023-06" db="EMBL/GenBank/DDBJ databases">
        <authorList>
            <consortium name="Lawrence Berkeley National Laboratory"/>
            <person name="Ahrendt S."/>
            <person name="Sahu N."/>
            <person name="Indic B."/>
            <person name="Wong-Bajracharya J."/>
            <person name="Merenyi Z."/>
            <person name="Ke H.-M."/>
            <person name="Monk M."/>
            <person name="Kocsube S."/>
            <person name="Drula E."/>
            <person name="Lipzen A."/>
            <person name="Balint B."/>
            <person name="Henrissat B."/>
            <person name="Andreopoulos B."/>
            <person name="Martin F.M."/>
            <person name="Harder C.B."/>
            <person name="Rigling D."/>
            <person name="Ford K.L."/>
            <person name="Foster G.D."/>
            <person name="Pangilinan J."/>
            <person name="Papanicolaou A."/>
            <person name="Barry K."/>
            <person name="LaButti K."/>
            <person name="Viragh M."/>
            <person name="Koriabine M."/>
            <person name="Yan M."/>
            <person name="Riley R."/>
            <person name="Champramary S."/>
            <person name="Plett K.L."/>
            <person name="Tsai I.J."/>
            <person name="Slot J."/>
            <person name="Sipos G."/>
            <person name="Plett J."/>
            <person name="Nagy L.G."/>
            <person name="Grigoriev I.V."/>
        </authorList>
    </citation>
    <scope>NUCLEOTIDE SEQUENCE</scope>
    <source>
        <strain evidence="1">HWK02</strain>
    </source>
</reference>
<sequence>MAQPTHCARVADLRAAFNLALPDSTILAGPQRVHLTLSVMKLTTESLPTALELLPRFPTLLLFTAAPPTVTLDTRRAQEGISPSCPRLMGFITDTRPLKMTLMNSTYRRPRAQHPQPFEYDTILHQAGMLECFAGVQQSEYAELPMSVTMGSYEAPRAHLCEMENWDTDGAYVSCGSVPLSKESV</sequence>
<name>A0AA39UUQ0_9AGAR</name>
<accession>A0AA39UUQ0</accession>
<evidence type="ECO:0000313" key="2">
    <source>
        <dbReference type="Proteomes" id="UP001175228"/>
    </source>
</evidence>
<keyword evidence="2" id="KW-1185">Reference proteome</keyword>